<evidence type="ECO:0000256" key="1">
    <source>
        <dbReference type="ARBA" id="ARBA00009183"/>
    </source>
</evidence>
<dbReference type="InterPro" id="IPR050346">
    <property type="entry name" value="FMO-like"/>
</dbReference>
<dbReference type="STRING" id="796925.A0A137P805"/>
<proteinExistence type="inferred from homology"/>
<sequence>MTEINSTKQVLSKYPSKINKVLVIGFGAAGILVLRNLKKINKNNQINVKCFELTSRLGGIWNLDTLTTDHTNYSDITGNKFVTPLYPSLTTNIPGKLMTINDLPDLGSDDVYPHYKFVLNYLENIVKLDNLDQLVSYNTKVNEVEYLIDEKCWLVKSLNLKTNETVEEKFDCVVDCSSFNNLDRIPNWEGLQEFKEKYPGKLMHSRYYRGVEEFNGKTVIVVGKGPSAMNIVQELSYTNCNIIQSSNPIPIIKLGERFLPHAPNNPENLPTFVTPIKSFEIDSNTSETKNDYIILEDGTKLPIPDFVISATGYEFKSVTLPETSTNPLQPSTENTIVDKQTVKNLVLRMIYQHNPTYMTIGSITISTLIPLWDYQAHYAASMISIVNYFHSTKDSTPLLELVGEDWILKPGEDELIISRAVMNERFSYPIELSVRINKSHAALPAKYKDEFPLAIVDPPSNNWIEQAVIYSLGLPPYNRD</sequence>
<dbReference type="InterPro" id="IPR020946">
    <property type="entry name" value="Flavin_mOase-like"/>
</dbReference>
<dbReference type="SUPFAM" id="SSF51905">
    <property type="entry name" value="FAD/NAD(P)-binding domain"/>
    <property type="match status" value="1"/>
</dbReference>
<dbReference type="OrthoDB" id="66881at2759"/>
<dbReference type="GO" id="GO:0004499">
    <property type="term" value="F:N,N-dimethylaniline monooxygenase activity"/>
    <property type="evidence" value="ECO:0007669"/>
    <property type="project" value="InterPro"/>
</dbReference>
<dbReference type="AlphaFoldDB" id="A0A137P805"/>
<dbReference type="Gene3D" id="3.50.50.60">
    <property type="entry name" value="FAD/NAD(P)-binding domain"/>
    <property type="match status" value="2"/>
</dbReference>
<comment type="similarity">
    <text evidence="1">Belongs to the FMO family.</text>
</comment>
<dbReference type="GO" id="GO:0050660">
    <property type="term" value="F:flavin adenine dinucleotide binding"/>
    <property type="evidence" value="ECO:0007669"/>
    <property type="project" value="InterPro"/>
</dbReference>
<keyword evidence="2" id="KW-0285">Flavoprotein</keyword>
<name>A0A137P805_CONC2</name>
<evidence type="ECO:0000256" key="4">
    <source>
        <dbReference type="ARBA" id="ARBA00022857"/>
    </source>
</evidence>
<keyword evidence="7" id="KW-1185">Reference proteome</keyword>
<evidence type="ECO:0000256" key="3">
    <source>
        <dbReference type="ARBA" id="ARBA00022827"/>
    </source>
</evidence>
<reference evidence="6 7" key="1">
    <citation type="journal article" date="2015" name="Genome Biol. Evol.">
        <title>Phylogenomic analyses indicate that early fungi evolved digesting cell walls of algal ancestors of land plants.</title>
        <authorList>
            <person name="Chang Y."/>
            <person name="Wang S."/>
            <person name="Sekimoto S."/>
            <person name="Aerts A.L."/>
            <person name="Choi C."/>
            <person name="Clum A."/>
            <person name="LaButti K.M."/>
            <person name="Lindquist E.A."/>
            <person name="Yee Ngan C."/>
            <person name="Ohm R.A."/>
            <person name="Salamov A.A."/>
            <person name="Grigoriev I.V."/>
            <person name="Spatafora J.W."/>
            <person name="Berbee M.L."/>
        </authorList>
    </citation>
    <scope>NUCLEOTIDE SEQUENCE [LARGE SCALE GENOMIC DNA]</scope>
    <source>
        <strain evidence="6 7">NRRL 28638</strain>
    </source>
</reference>
<gene>
    <name evidence="6" type="ORF">CONCODRAFT_170084</name>
</gene>
<dbReference type="PRINTS" id="PR00370">
    <property type="entry name" value="FMOXYGENASE"/>
</dbReference>
<evidence type="ECO:0000313" key="6">
    <source>
        <dbReference type="EMBL" id="KXN71143.1"/>
    </source>
</evidence>
<accession>A0A137P805</accession>
<protein>
    <submittedName>
        <fullName evidence="6">FAD/NAD(P)-binding domain-containing protein</fullName>
    </submittedName>
</protein>
<evidence type="ECO:0000256" key="5">
    <source>
        <dbReference type="ARBA" id="ARBA00023002"/>
    </source>
</evidence>
<dbReference type="InterPro" id="IPR000960">
    <property type="entry name" value="Flavin_mOase"/>
</dbReference>
<dbReference type="GO" id="GO:0050661">
    <property type="term" value="F:NADP binding"/>
    <property type="evidence" value="ECO:0007669"/>
    <property type="project" value="InterPro"/>
</dbReference>
<dbReference type="EMBL" id="KQ964482">
    <property type="protein sequence ID" value="KXN71143.1"/>
    <property type="molecule type" value="Genomic_DNA"/>
</dbReference>
<keyword evidence="4" id="KW-0521">NADP</keyword>
<evidence type="ECO:0000313" key="7">
    <source>
        <dbReference type="Proteomes" id="UP000070444"/>
    </source>
</evidence>
<evidence type="ECO:0000256" key="2">
    <source>
        <dbReference type="ARBA" id="ARBA00022630"/>
    </source>
</evidence>
<dbReference type="Pfam" id="PF00743">
    <property type="entry name" value="FMO-like"/>
    <property type="match status" value="1"/>
</dbReference>
<keyword evidence="5" id="KW-0560">Oxidoreductase</keyword>
<dbReference type="OMA" id="KFVAREP"/>
<dbReference type="Proteomes" id="UP000070444">
    <property type="component" value="Unassembled WGS sequence"/>
</dbReference>
<organism evidence="6 7">
    <name type="scientific">Conidiobolus coronatus (strain ATCC 28846 / CBS 209.66 / NRRL 28638)</name>
    <name type="common">Delacroixia coronata</name>
    <dbReference type="NCBI Taxonomy" id="796925"/>
    <lineage>
        <taxon>Eukaryota</taxon>
        <taxon>Fungi</taxon>
        <taxon>Fungi incertae sedis</taxon>
        <taxon>Zoopagomycota</taxon>
        <taxon>Entomophthoromycotina</taxon>
        <taxon>Entomophthoromycetes</taxon>
        <taxon>Entomophthorales</taxon>
        <taxon>Ancylistaceae</taxon>
        <taxon>Conidiobolus</taxon>
    </lineage>
</organism>
<keyword evidence="3" id="KW-0274">FAD</keyword>
<dbReference type="PANTHER" id="PTHR23023">
    <property type="entry name" value="DIMETHYLANILINE MONOOXYGENASE"/>
    <property type="match status" value="1"/>
</dbReference>
<dbReference type="InterPro" id="IPR036188">
    <property type="entry name" value="FAD/NAD-bd_sf"/>
</dbReference>